<evidence type="ECO:0000313" key="2">
    <source>
        <dbReference type="EMBL" id="GAA3851444.1"/>
    </source>
</evidence>
<name>A0ABP7JQJ8_9ACTN</name>
<evidence type="ECO:0000256" key="1">
    <source>
        <dbReference type="SAM" id="MobiDB-lite"/>
    </source>
</evidence>
<feature type="compositionally biased region" description="Basic and acidic residues" evidence="1">
    <location>
        <begin position="76"/>
        <end position="85"/>
    </location>
</feature>
<proteinExistence type="predicted"/>
<keyword evidence="3" id="KW-1185">Reference proteome</keyword>
<comment type="caution">
    <text evidence="2">The sequence shown here is derived from an EMBL/GenBank/DDBJ whole genome shotgun (WGS) entry which is preliminary data.</text>
</comment>
<gene>
    <name evidence="2" type="ORF">GCM10022207_12250</name>
</gene>
<protein>
    <submittedName>
        <fullName evidence="2">Uncharacterized protein</fullName>
    </submittedName>
</protein>
<accession>A0ABP7JQJ8</accession>
<sequence>MGPGREGGPEQAYQPARVPRAGSHGAEQLLGHGDEDSPGADASAEYGYSDRPGRGLLSQDGSARPGSVVRIMPESIEGRGRSRPT</sequence>
<dbReference type="Proteomes" id="UP001501563">
    <property type="component" value="Unassembled WGS sequence"/>
</dbReference>
<reference evidence="3" key="1">
    <citation type="journal article" date="2019" name="Int. J. Syst. Evol. Microbiol.">
        <title>The Global Catalogue of Microorganisms (GCM) 10K type strain sequencing project: providing services to taxonomists for standard genome sequencing and annotation.</title>
        <authorList>
            <consortium name="The Broad Institute Genomics Platform"/>
            <consortium name="The Broad Institute Genome Sequencing Center for Infectious Disease"/>
            <person name="Wu L."/>
            <person name="Ma J."/>
        </authorList>
    </citation>
    <scope>NUCLEOTIDE SEQUENCE [LARGE SCALE GENOMIC DNA]</scope>
    <source>
        <strain evidence="3">JCM 16578</strain>
    </source>
</reference>
<dbReference type="EMBL" id="BAAAZA010000003">
    <property type="protein sequence ID" value="GAA3851444.1"/>
    <property type="molecule type" value="Genomic_DNA"/>
</dbReference>
<organism evidence="2 3">
    <name type="scientific">Streptomyces lannensis</name>
    <dbReference type="NCBI Taxonomy" id="766498"/>
    <lineage>
        <taxon>Bacteria</taxon>
        <taxon>Bacillati</taxon>
        <taxon>Actinomycetota</taxon>
        <taxon>Actinomycetes</taxon>
        <taxon>Kitasatosporales</taxon>
        <taxon>Streptomycetaceae</taxon>
        <taxon>Streptomyces</taxon>
    </lineage>
</organism>
<evidence type="ECO:0000313" key="3">
    <source>
        <dbReference type="Proteomes" id="UP001501563"/>
    </source>
</evidence>
<feature type="region of interest" description="Disordered" evidence="1">
    <location>
        <begin position="1"/>
        <end position="85"/>
    </location>
</feature>